<evidence type="ECO:0000256" key="1">
    <source>
        <dbReference type="SAM" id="SignalP"/>
    </source>
</evidence>
<reference evidence="3" key="1">
    <citation type="submission" date="2024-02" db="UniProtKB">
        <authorList>
            <consortium name="WormBaseParasite"/>
        </authorList>
    </citation>
    <scope>IDENTIFICATION</scope>
</reference>
<dbReference type="WBParaSite" id="MBELARI_LOCUS18758">
    <property type="protein sequence ID" value="MBELARI_LOCUS18758"/>
    <property type="gene ID" value="MBELARI_LOCUS18758"/>
</dbReference>
<feature type="signal peptide" evidence="1">
    <location>
        <begin position="1"/>
        <end position="21"/>
    </location>
</feature>
<dbReference type="AlphaFoldDB" id="A0AAF3EX79"/>
<dbReference type="Proteomes" id="UP000887575">
    <property type="component" value="Unassembled WGS sequence"/>
</dbReference>
<sequence length="87" mass="9418">MKSFLAILAVSVISVAFCCHGRQPMILCGTDAYCQASGWESCKLMPNSTYGICQGRMANICSDDEFCVKSGFVEYLPSFNSTTTPPS</sequence>
<protein>
    <submittedName>
        <fullName evidence="3">Uncharacterized protein</fullName>
    </submittedName>
</protein>
<organism evidence="2 3">
    <name type="scientific">Mesorhabditis belari</name>
    <dbReference type="NCBI Taxonomy" id="2138241"/>
    <lineage>
        <taxon>Eukaryota</taxon>
        <taxon>Metazoa</taxon>
        <taxon>Ecdysozoa</taxon>
        <taxon>Nematoda</taxon>
        <taxon>Chromadorea</taxon>
        <taxon>Rhabditida</taxon>
        <taxon>Rhabditina</taxon>
        <taxon>Rhabditomorpha</taxon>
        <taxon>Rhabditoidea</taxon>
        <taxon>Rhabditidae</taxon>
        <taxon>Mesorhabditinae</taxon>
        <taxon>Mesorhabditis</taxon>
    </lineage>
</organism>
<evidence type="ECO:0000313" key="3">
    <source>
        <dbReference type="WBParaSite" id="MBELARI_LOCUS18758"/>
    </source>
</evidence>
<keyword evidence="2" id="KW-1185">Reference proteome</keyword>
<keyword evidence="1" id="KW-0732">Signal</keyword>
<feature type="chain" id="PRO_5042207002" evidence="1">
    <location>
        <begin position="22"/>
        <end position="87"/>
    </location>
</feature>
<name>A0AAF3EX79_9BILA</name>
<proteinExistence type="predicted"/>
<accession>A0AAF3EX79</accession>
<evidence type="ECO:0000313" key="2">
    <source>
        <dbReference type="Proteomes" id="UP000887575"/>
    </source>
</evidence>